<comment type="caution">
    <text evidence="3">The sequence shown here is derived from an EMBL/GenBank/DDBJ whole genome shotgun (WGS) entry which is preliminary data.</text>
</comment>
<accession>A0AAD3UNB8</accession>
<organism evidence="3 4">
    <name type="scientific">Klebsiella oxytoca</name>
    <dbReference type="NCBI Taxonomy" id="571"/>
    <lineage>
        <taxon>Bacteria</taxon>
        <taxon>Pseudomonadati</taxon>
        <taxon>Pseudomonadota</taxon>
        <taxon>Gammaproteobacteria</taxon>
        <taxon>Enterobacterales</taxon>
        <taxon>Enterobacteriaceae</taxon>
        <taxon>Klebsiella/Raoultella group</taxon>
        <taxon>Klebsiella</taxon>
    </lineage>
</organism>
<evidence type="ECO:0000313" key="3">
    <source>
        <dbReference type="EMBL" id="HAU4359188.1"/>
    </source>
</evidence>
<dbReference type="InterPro" id="IPR029058">
    <property type="entry name" value="AB_hydrolase_fold"/>
</dbReference>
<evidence type="ECO:0000256" key="1">
    <source>
        <dbReference type="ARBA" id="ARBA00005622"/>
    </source>
</evidence>
<dbReference type="Proteomes" id="UP000868497">
    <property type="component" value="Unassembled WGS sequence"/>
</dbReference>
<gene>
    <name evidence="3" type="ORF">F6W21_22940</name>
</gene>
<dbReference type="PANTHER" id="PTHR40841">
    <property type="entry name" value="SIDEROPHORE TRIACETYLFUSARININE C ESTERASE"/>
    <property type="match status" value="1"/>
</dbReference>
<proteinExistence type="inferred from homology"/>
<dbReference type="EMBL" id="DACXIC010000037">
    <property type="protein sequence ID" value="HAU4359188.1"/>
    <property type="molecule type" value="Genomic_DNA"/>
</dbReference>
<dbReference type="SUPFAM" id="SSF53474">
    <property type="entry name" value="alpha/beta-Hydrolases"/>
    <property type="match status" value="1"/>
</dbReference>
<dbReference type="AlphaFoldDB" id="A0AAD3UNB8"/>
<dbReference type="InterPro" id="IPR052558">
    <property type="entry name" value="Siderophore_Hydrolase_D"/>
</dbReference>
<sequence length="320" mass="35236">MSLRNSCFAYPPKGRIFIAALVTTLYALNAYAKPDMSPLGPNIADRGSAYYHFNVTTFDSSDGERHYKVWTAIPNTAPPAQGYPVVYALDGNAVMDRLSDTLLEKLTHKTPPVIVAIGYQTNLPFDQTARAYDYRPKVEEDPADNRWDRRKSGGSGAFRRLLEDIIMVKVERGIAINPQRRAIWGHSYGGLFVIDAWLTSSRFQLYFSASPSLGRGQAALLDRMVGAKGEAFNRNALFLMEGAVATQRGSSAGAVDTRSKVQQTVSRLRKNGVAVSWWPYPGLSHGAMFSASLQSALLTISGTENNQALLQIKQPAVEQR</sequence>
<reference evidence="3" key="1">
    <citation type="journal article" date="2018" name="Genome Biol.">
        <title>SKESA: strategic k-mer extension for scrupulous assemblies.</title>
        <authorList>
            <person name="Souvorov A."/>
            <person name="Agarwala R."/>
            <person name="Lipman D.J."/>
        </authorList>
    </citation>
    <scope>NUCLEOTIDE SEQUENCE</scope>
    <source>
        <strain evidence="3">AUSMDU00005748</strain>
    </source>
</reference>
<dbReference type="Gene3D" id="3.40.50.1820">
    <property type="entry name" value="alpha/beta hydrolase"/>
    <property type="match status" value="1"/>
</dbReference>
<name>A0AAD3UNB8_KLEOX</name>
<protein>
    <submittedName>
        <fullName evidence="3">Alpha/beta hydrolase</fullName>
    </submittedName>
</protein>
<evidence type="ECO:0000313" key="4">
    <source>
        <dbReference type="Proteomes" id="UP000868497"/>
    </source>
</evidence>
<dbReference type="PANTHER" id="PTHR40841:SF2">
    <property type="entry name" value="SIDEROPHORE-DEGRADING ESTERASE (EUROFUNG)"/>
    <property type="match status" value="1"/>
</dbReference>
<dbReference type="GO" id="GO:0016788">
    <property type="term" value="F:hydrolase activity, acting on ester bonds"/>
    <property type="evidence" value="ECO:0007669"/>
    <property type="project" value="TreeGrafter"/>
</dbReference>
<keyword evidence="2 3" id="KW-0378">Hydrolase</keyword>
<reference evidence="3" key="2">
    <citation type="submission" date="2019-09" db="EMBL/GenBank/DDBJ databases">
        <authorList>
            <consortium name="NCBI Pathogen Detection Project"/>
        </authorList>
    </citation>
    <scope>NUCLEOTIDE SEQUENCE</scope>
    <source>
        <strain evidence="3">AUSMDU00005748</strain>
    </source>
</reference>
<comment type="similarity">
    <text evidence="1">Belongs to the esterase D family.</text>
</comment>
<dbReference type="RefSeq" id="WP_195607000.1">
    <property type="nucleotide sequence ID" value="NZ_CP089411.1"/>
</dbReference>
<dbReference type="InterPro" id="IPR000801">
    <property type="entry name" value="Esterase-like"/>
</dbReference>
<dbReference type="Pfam" id="PF00756">
    <property type="entry name" value="Esterase"/>
    <property type="match status" value="1"/>
</dbReference>
<evidence type="ECO:0000256" key="2">
    <source>
        <dbReference type="ARBA" id="ARBA00022801"/>
    </source>
</evidence>